<dbReference type="InterPro" id="IPR011330">
    <property type="entry name" value="Glyco_hydro/deAcase_b/a-brl"/>
</dbReference>
<feature type="domain" description="1,4-alpha-glucan branching enzyme C-terminal" evidence="7">
    <location>
        <begin position="419"/>
        <end position="512"/>
    </location>
</feature>
<evidence type="ECO:0000259" key="7">
    <source>
        <dbReference type="Pfam" id="PF09210"/>
    </source>
</evidence>
<dbReference type="STRING" id="1123382.SAMN02745221_01461"/>
<evidence type="ECO:0000256" key="2">
    <source>
        <dbReference type="ARBA" id="ARBA00023277"/>
    </source>
</evidence>
<sequence>MLVLHSHIPYVKRQGRWPFGEVWLFEAMAETYIPLLRSFLRLYEEGVRAPVTISMSPTLMEQLHSKYIKNEFINYLKACEVRALEDERYFISCGEKKLAETAAIYHRFYKDVRRDFVIDFNSDLLSLVKEMQNKGCIEVLATAATHAYLPVLDEKSADWQIFYGQKIYKKFLGVEPRGFWLPECGYRRGLEDILLKYGFKYFFVDSHAIEGGKPLGVFSGDMLEEEPEIETFAITGLSTYRPYKLKDKDITVLGRNALVSRQVWSAEFGYPGDENYREFHKHFPKSGLKYWRVTDRSKPLDKKEYYDAHKAEKKAKEHAHHFVSVLQRTISEAQKIGFNRPLIIGCYDTELFGHWWWEGVTWLEEVMREIARHNLTMVLPCHIEAPRYEAEIFDSSWGMGGKHYVWQNKETEWMWQIIAKANQEYEEIINITTRSELGERVKKQALKELMLIQSSDWFFMVTNNLTKDYALKRFFEHYTKFLRIADAVKNNKVDAGFAEWFAKVEYEDDLFNSF</sequence>
<dbReference type="Gene3D" id="1.20.1430.10">
    <property type="entry name" value="Families 57/38 glycoside transferase, middle domain"/>
    <property type="match status" value="1"/>
</dbReference>
<accession>A0A1M5PFG5</accession>
<evidence type="ECO:0000313" key="8">
    <source>
        <dbReference type="EMBL" id="SHH00490.1"/>
    </source>
</evidence>
<keyword evidence="9" id="KW-1185">Reference proteome</keyword>
<evidence type="ECO:0000259" key="6">
    <source>
        <dbReference type="Pfam" id="PF03065"/>
    </source>
</evidence>
<feature type="domain" description="Glycoside hydrolase family 57 N-terminal" evidence="6">
    <location>
        <begin position="2"/>
        <end position="382"/>
    </location>
</feature>
<evidence type="ECO:0000256" key="4">
    <source>
        <dbReference type="PIRSR" id="PIRSR640042-2"/>
    </source>
</evidence>
<dbReference type="AlphaFoldDB" id="A0A1M5PFG5"/>
<dbReference type="Proteomes" id="UP000242329">
    <property type="component" value="Unassembled WGS sequence"/>
</dbReference>
<dbReference type="EMBL" id="FQWY01000022">
    <property type="protein sequence ID" value="SHH00490.1"/>
    <property type="molecule type" value="Genomic_DNA"/>
</dbReference>
<gene>
    <name evidence="8" type="ORF">SAMN02745221_01461</name>
</gene>
<proteinExistence type="inferred from homology"/>
<dbReference type="InterPro" id="IPR027291">
    <property type="entry name" value="Glyco_hydro_38_N_sf"/>
</dbReference>
<dbReference type="InterPro" id="IPR040042">
    <property type="entry name" value="Branching_enz_MT3115-like"/>
</dbReference>
<evidence type="ECO:0000256" key="3">
    <source>
        <dbReference type="PIRSR" id="PIRSR640042-1"/>
    </source>
</evidence>
<dbReference type="GO" id="GO:0003844">
    <property type="term" value="F:1,4-alpha-glucan branching enzyme activity"/>
    <property type="evidence" value="ECO:0007669"/>
    <property type="project" value="InterPro"/>
</dbReference>
<feature type="binding site" evidence="4">
    <location>
        <position position="397"/>
    </location>
    <ligand>
        <name>substrate</name>
    </ligand>
</feature>
<reference evidence="9" key="1">
    <citation type="submission" date="2016-11" db="EMBL/GenBank/DDBJ databases">
        <authorList>
            <person name="Varghese N."/>
            <person name="Submissions S."/>
        </authorList>
    </citation>
    <scope>NUCLEOTIDE SEQUENCE [LARGE SCALE GENOMIC DNA]</scope>
    <source>
        <strain evidence="9">DSM 11003</strain>
    </source>
</reference>
<dbReference type="Pfam" id="PF03065">
    <property type="entry name" value="Glyco_hydro_57"/>
    <property type="match status" value="1"/>
</dbReference>
<dbReference type="PANTHER" id="PTHR41695:SF1">
    <property type="entry name" value="1,4-ALPHA-GLUCAN BRANCHING ENZYME TK1436"/>
    <property type="match status" value="1"/>
</dbReference>
<keyword evidence="2 5" id="KW-0119">Carbohydrate metabolism</keyword>
<feature type="binding site" evidence="4">
    <location>
        <position position="456"/>
    </location>
    <ligand>
        <name>substrate</name>
    </ligand>
</feature>
<name>A0A1M5PFG5_9FIRM</name>
<feature type="binding site" evidence="4">
    <location>
        <position position="272"/>
    </location>
    <ligand>
        <name>substrate</name>
    </ligand>
</feature>
<dbReference type="GO" id="GO:0005576">
    <property type="term" value="C:extracellular region"/>
    <property type="evidence" value="ECO:0007669"/>
    <property type="project" value="TreeGrafter"/>
</dbReference>
<feature type="active site" description="Nucleophile" evidence="3">
    <location>
        <position position="183"/>
    </location>
</feature>
<dbReference type="InterPro" id="IPR015293">
    <property type="entry name" value="BE_C"/>
</dbReference>
<dbReference type="Gene3D" id="3.20.110.10">
    <property type="entry name" value="Glycoside hydrolase 38, N terminal domain"/>
    <property type="match status" value="1"/>
</dbReference>
<dbReference type="InterPro" id="IPR004300">
    <property type="entry name" value="Glyco_hydro_57_N"/>
</dbReference>
<dbReference type="InterPro" id="IPR028995">
    <property type="entry name" value="Glyco_hydro_57/38_cen_sf"/>
</dbReference>
<organism evidence="8 9">
    <name type="scientific">Thermosyntropha lipolytica DSM 11003</name>
    <dbReference type="NCBI Taxonomy" id="1123382"/>
    <lineage>
        <taxon>Bacteria</taxon>
        <taxon>Bacillati</taxon>
        <taxon>Bacillota</taxon>
        <taxon>Clostridia</taxon>
        <taxon>Eubacteriales</taxon>
        <taxon>Syntrophomonadaceae</taxon>
        <taxon>Thermosyntropha</taxon>
    </lineage>
</organism>
<feature type="binding site" evidence="4">
    <location>
        <position position="255"/>
    </location>
    <ligand>
        <name>substrate</name>
    </ligand>
</feature>
<comment type="similarity">
    <text evidence="1 5">Belongs to the glycosyl hydrolase 57 family.</text>
</comment>
<dbReference type="GO" id="GO:0030979">
    <property type="term" value="P:alpha-glucan biosynthetic process"/>
    <property type="evidence" value="ECO:0007669"/>
    <property type="project" value="InterPro"/>
</dbReference>
<dbReference type="InterPro" id="IPR037090">
    <property type="entry name" value="57_glycoside_trans_central"/>
</dbReference>
<dbReference type="Pfam" id="PF09210">
    <property type="entry name" value="BE_C"/>
    <property type="match status" value="1"/>
</dbReference>
<protein>
    <submittedName>
        <fullName evidence="8">1,4-alpha-glucan branching enzyme</fullName>
    </submittedName>
</protein>
<dbReference type="SUPFAM" id="SSF88713">
    <property type="entry name" value="Glycoside hydrolase/deacetylase"/>
    <property type="match status" value="1"/>
</dbReference>
<evidence type="ECO:0000313" key="9">
    <source>
        <dbReference type="Proteomes" id="UP000242329"/>
    </source>
</evidence>
<evidence type="ECO:0000256" key="5">
    <source>
        <dbReference type="RuleBase" id="RU361196"/>
    </source>
</evidence>
<dbReference type="PANTHER" id="PTHR41695">
    <property type="entry name" value="1,4-ALPHA-GLUCAN BRANCHING ENZYME RV3031-RELATED"/>
    <property type="match status" value="1"/>
</dbReference>
<evidence type="ECO:0000256" key="1">
    <source>
        <dbReference type="ARBA" id="ARBA00006821"/>
    </source>
</evidence>
<dbReference type="SUPFAM" id="SSF88688">
    <property type="entry name" value="Families 57/38 glycoside transferase middle domain"/>
    <property type="match status" value="1"/>
</dbReference>
<feature type="active site" description="Proton donor" evidence="3">
    <location>
        <position position="348"/>
    </location>
</feature>